<keyword evidence="6 7" id="KW-0472">Membrane</keyword>
<reference evidence="10 11" key="1">
    <citation type="submission" date="2017-10" db="EMBL/GenBank/DDBJ databases">
        <title>Paenichitinophaga pekingensis gen. nov., sp. nov., isolated from activated sludge.</title>
        <authorList>
            <person name="Jin D."/>
            <person name="Kong X."/>
            <person name="Deng Y."/>
            <person name="Bai Z."/>
        </authorList>
    </citation>
    <scope>NUCLEOTIDE SEQUENCE [LARGE SCALE GENOMIC DNA]</scope>
    <source>
        <strain evidence="10 11">13</strain>
    </source>
</reference>
<sequence length="501" mass="57433">MPEFFSTIWQFTVEHWKSVGLGIIYLLTFIVALKALVETTNTGKAMAYLLLLFFLPGLGILIYLSVGINRRINRIYSRKWQSNVMLSGRVQDYLYQESKEALLENAKLVGNKASIARMLFKDILTPISMHNEVQLLLNGEEKFPKLLEVLYGAKHHIHIEYYIFEDDTIGRQVINILKDKVKEGVEVRFIYDDFGSSDLNRKLLKELRAAGVEVYPFYRVRFLANRLNYRNHRKIVVVDGNQGFIGGINVSDRYINTAEYRDTAAKQKWPFWRDAHLYIYGLGVHTLQFIFMSDWNFCAETDLPITHQYFSDAPECEGEALVQVAASGPDSQRSTIMLSNLAAINQAEKSVLITTPYFIPNDSIYDAMIQAALSGKDVRLLVPGQKSDSVVVNKAAESYFEELLYSGVRIFRYNEGFVHAKTIVVDNNLSIVGTANIDVRSFDLNFEVNALVFSTQLNQQLSDAFMSDQFHSTEIHYDDWVQRGRWQRFLEALARLLSPLM</sequence>
<dbReference type="PANTHER" id="PTHR21248">
    <property type="entry name" value="CARDIOLIPIN SYNTHASE"/>
    <property type="match status" value="1"/>
</dbReference>
<feature type="active site" evidence="7">
    <location>
        <position position="239"/>
    </location>
</feature>
<accession>A0A291QZG5</accession>
<dbReference type="RefSeq" id="WP_098195706.1">
    <property type="nucleotide sequence ID" value="NZ_CP023777.1"/>
</dbReference>
<keyword evidence="2 7" id="KW-0808">Transferase</keyword>
<dbReference type="Pfam" id="PF13091">
    <property type="entry name" value="PLDc_2"/>
    <property type="match status" value="2"/>
</dbReference>
<keyword evidence="7" id="KW-0594">Phospholipid biosynthesis</keyword>
<dbReference type="CDD" id="cd09112">
    <property type="entry name" value="PLDc_CLS_2"/>
    <property type="match status" value="1"/>
</dbReference>
<dbReference type="KEGG" id="cbae:COR50_20355"/>
<keyword evidence="5 7" id="KW-1133">Transmembrane helix</keyword>
<evidence type="ECO:0000256" key="7">
    <source>
        <dbReference type="HAMAP-Rule" id="MF_01916"/>
    </source>
</evidence>
<evidence type="ECO:0000313" key="10">
    <source>
        <dbReference type="EMBL" id="ATL49338.1"/>
    </source>
</evidence>
<comment type="subcellular location">
    <subcellularLocation>
        <location evidence="7">Cell membrane</location>
        <topology evidence="7">Multi-pass membrane protein</topology>
    </subcellularLocation>
</comment>
<organism evidence="10 11">
    <name type="scientific">Chitinophaga caeni</name>
    <dbReference type="NCBI Taxonomy" id="2029983"/>
    <lineage>
        <taxon>Bacteria</taxon>
        <taxon>Pseudomonadati</taxon>
        <taxon>Bacteroidota</taxon>
        <taxon>Chitinophagia</taxon>
        <taxon>Chitinophagales</taxon>
        <taxon>Chitinophagaceae</taxon>
        <taxon>Chitinophaga</taxon>
    </lineage>
</organism>
<keyword evidence="11" id="KW-1185">Reference proteome</keyword>
<dbReference type="CDD" id="cd09110">
    <property type="entry name" value="PLDc_CLS_1"/>
    <property type="match status" value="1"/>
</dbReference>
<dbReference type="InterPro" id="IPR030874">
    <property type="entry name" value="Cardiolipin_synth_Firmi"/>
</dbReference>
<proteinExistence type="inferred from homology"/>
<dbReference type="InterPro" id="IPR022924">
    <property type="entry name" value="Cardiolipin_synthase"/>
</dbReference>
<dbReference type="InterPro" id="IPR025202">
    <property type="entry name" value="PLD-like_dom"/>
</dbReference>
<evidence type="ECO:0000313" key="11">
    <source>
        <dbReference type="Proteomes" id="UP000220133"/>
    </source>
</evidence>
<keyword evidence="1 7" id="KW-1003">Cell membrane</keyword>
<feature type="transmembrane region" description="Helical" evidence="7">
    <location>
        <begin position="20"/>
        <end position="37"/>
    </location>
</feature>
<dbReference type="InterPro" id="IPR001736">
    <property type="entry name" value="PLipase_D/transphosphatidylase"/>
</dbReference>
<dbReference type="HAMAP" id="MF_01916">
    <property type="entry name" value="Cardiolipin_synth_Cls"/>
    <property type="match status" value="1"/>
</dbReference>
<evidence type="ECO:0000256" key="2">
    <source>
        <dbReference type="ARBA" id="ARBA00022679"/>
    </source>
</evidence>
<evidence type="ECO:0000256" key="1">
    <source>
        <dbReference type="ARBA" id="ARBA00022475"/>
    </source>
</evidence>
<dbReference type="OrthoDB" id="9762009at2"/>
<feature type="domain" description="PLD phosphodiesterase" evidence="9">
    <location>
        <begin position="227"/>
        <end position="254"/>
    </location>
</feature>
<keyword evidence="7" id="KW-0444">Lipid biosynthesis</keyword>
<dbReference type="GO" id="GO:0005886">
    <property type="term" value="C:plasma membrane"/>
    <property type="evidence" value="ECO:0007669"/>
    <property type="project" value="UniProtKB-SubCell"/>
</dbReference>
<feature type="active site" evidence="7">
    <location>
        <position position="426"/>
    </location>
</feature>
<gene>
    <name evidence="10" type="primary">cls</name>
    <name evidence="10" type="ORF">COR50_20355</name>
</gene>
<dbReference type="AlphaFoldDB" id="A0A291QZG5"/>
<dbReference type="EMBL" id="CP023777">
    <property type="protein sequence ID" value="ATL49338.1"/>
    <property type="molecule type" value="Genomic_DNA"/>
</dbReference>
<keyword evidence="7" id="KW-1208">Phospholipid metabolism</keyword>
<dbReference type="Gene3D" id="3.30.870.10">
    <property type="entry name" value="Endonuclease Chain A"/>
    <property type="match status" value="2"/>
</dbReference>
<evidence type="ECO:0000259" key="9">
    <source>
        <dbReference type="PROSITE" id="PS50035"/>
    </source>
</evidence>
<evidence type="ECO:0000256" key="8">
    <source>
        <dbReference type="NCBIfam" id="TIGR04265"/>
    </source>
</evidence>
<evidence type="ECO:0000256" key="6">
    <source>
        <dbReference type="ARBA" id="ARBA00023136"/>
    </source>
</evidence>
<evidence type="ECO:0000256" key="3">
    <source>
        <dbReference type="ARBA" id="ARBA00022692"/>
    </source>
</evidence>
<feature type="active site" evidence="7">
    <location>
        <position position="419"/>
    </location>
</feature>
<dbReference type="GO" id="GO:0032049">
    <property type="term" value="P:cardiolipin biosynthetic process"/>
    <property type="evidence" value="ECO:0007669"/>
    <property type="project" value="UniProtKB-UniRule"/>
</dbReference>
<keyword evidence="7" id="KW-0443">Lipid metabolism</keyword>
<dbReference type="SMART" id="SM00155">
    <property type="entry name" value="PLDc"/>
    <property type="match status" value="2"/>
</dbReference>
<keyword evidence="3 7" id="KW-0812">Transmembrane</keyword>
<evidence type="ECO:0000256" key="4">
    <source>
        <dbReference type="ARBA" id="ARBA00022737"/>
    </source>
</evidence>
<name>A0A291QZG5_9BACT</name>
<dbReference type="SUPFAM" id="SSF56024">
    <property type="entry name" value="Phospholipase D/nuclease"/>
    <property type="match status" value="2"/>
</dbReference>
<keyword evidence="4" id="KW-0677">Repeat</keyword>
<comment type="catalytic activity">
    <reaction evidence="7">
        <text>2 a 1,2-diacyl-sn-glycero-3-phospho-(1'-sn-glycerol) = a cardiolipin + glycerol</text>
        <dbReference type="Rhea" id="RHEA:31451"/>
        <dbReference type="ChEBI" id="CHEBI:17754"/>
        <dbReference type="ChEBI" id="CHEBI:62237"/>
        <dbReference type="ChEBI" id="CHEBI:64716"/>
    </reaction>
</comment>
<dbReference type="GO" id="GO:0008808">
    <property type="term" value="F:cardiolipin synthase activity"/>
    <property type="evidence" value="ECO:0007669"/>
    <property type="project" value="UniProtKB-UniRule"/>
</dbReference>
<feature type="transmembrane region" description="Helical" evidence="7">
    <location>
        <begin position="49"/>
        <end position="68"/>
    </location>
</feature>
<comment type="function">
    <text evidence="7">Catalyzes the reversible phosphatidyl group transfer from one phosphatidylglycerol molecule to another to form cardiolipin (CL) (diphosphatidylglycerol) and glycerol.</text>
</comment>
<protein>
    <recommendedName>
        <fullName evidence="7 8">Cardiolipin synthase</fullName>
        <shortName evidence="7">CL synthase</shortName>
        <ecNumber evidence="7 8">2.7.8.-</ecNumber>
    </recommendedName>
</protein>
<dbReference type="Proteomes" id="UP000220133">
    <property type="component" value="Chromosome"/>
</dbReference>
<feature type="active site" evidence="7">
    <location>
        <position position="234"/>
    </location>
</feature>
<dbReference type="PANTHER" id="PTHR21248:SF22">
    <property type="entry name" value="PHOSPHOLIPASE D"/>
    <property type="match status" value="1"/>
</dbReference>
<comment type="similarity">
    <text evidence="7">Belongs to the phospholipase D family. Cardiolipin synthase subfamily.</text>
</comment>
<dbReference type="EC" id="2.7.8.-" evidence="7 8"/>
<feature type="active site" evidence="7">
    <location>
        <position position="421"/>
    </location>
</feature>
<feature type="domain" description="PLD phosphodiesterase" evidence="9">
    <location>
        <begin position="414"/>
        <end position="441"/>
    </location>
</feature>
<evidence type="ECO:0000256" key="5">
    <source>
        <dbReference type="ARBA" id="ARBA00022989"/>
    </source>
</evidence>
<dbReference type="PROSITE" id="PS50035">
    <property type="entry name" value="PLD"/>
    <property type="match status" value="2"/>
</dbReference>
<dbReference type="NCBIfam" id="TIGR04265">
    <property type="entry name" value="bac_cardiolipin"/>
    <property type="match status" value="1"/>
</dbReference>
<feature type="active site" evidence="7">
    <location>
        <position position="232"/>
    </location>
</feature>